<proteinExistence type="predicted"/>
<evidence type="ECO:0000256" key="4">
    <source>
        <dbReference type="ARBA" id="ARBA00022989"/>
    </source>
</evidence>
<keyword evidence="8" id="KW-1185">Reference proteome</keyword>
<dbReference type="PATRIC" id="fig|1409788.3.peg.330"/>
<dbReference type="CDD" id="cd12082">
    <property type="entry name" value="MATE_like"/>
    <property type="match status" value="1"/>
</dbReference>
<reference evidence="8" key="1">
    <citation type="submission" date="2015-07" db="EMBL/GenBank/DDBJ databases">
        <title>Genome sequencing of Sunxiuqinia dokdonensis strain SK.</title>
        <authorList>
            <person name="Ahn S."/>
            <person name="Kim B.-C."/>
        </authorList>
    </citation>
    <scope>NUCLEOTIDE SEQUENCE [LARGE SCALE GENOMIC DNA]</scope>
    <source>
        <strain evidence="8">SK</strain>
    </source>
</reference>
<name>A0A0L8VEL7_9BACT</name>
<accession>A0A0L8VEL7</accession>
<dbReference type="STRING" id="1409788.NC99_03200"/>
<evidence type="ECO:0000313" key="7">
    <source>
        <dbReference type="EMBL" id="KOH46920.1"/>
    </source>
</evidence>
<keyword evidence="4 6" id="KW-1133">Transmembrane helix</keyword>
<feature type="transmembrane region" description="Helical" evidence="6">
    <location>
        <begin position="371"/>
        <end position="389"/>
    </location>
</feature>
<evidence type="ECO:0000256" key="5">
    <source>
        <dbReference type="ARBA" id="ARBA00023136"/>
    </source>
</evidence>
<evidence type="ECO:0000313" key="8">
    <source>
        <dbReference type="Proteomes" id="UP000036958"/>
    </source>
</evidence>
<feature type="transmembrane region" description="Helical" evidence="6">
    <location>
        <begin position="129"/>
        <end position="148"/>
    </location>
</feature>
<dbReference type="Proteomes" id="UP000036958">
    <property type="component" value="Unassembled WGS sequence"/>
</dbReference>
<dbReference type="InterPro" id="IPR050833">
    <property type="entry name" value="Poly_Biosynth_Transport"/>
</dbReference>
<feature type="transmembrane region" description="Helical" evidence="6">
    <location>
        <begin position="243"/>
        <end position="261"/>
    </location>
</feature>
<keyword evidence="3 6" id="KW-0812">Transmembrane</keyword>
<dbReference type="EMBL" id="LGIA01000014">
    <property type="protein sequence ID" value="KOH46920.1"/>
    <property type="molecule type" value="Genomic_DNA"/>
</dbReference>
<comment type="caution">
    <text evidence="7">The sequence shown here is derived from an EMBL/GenBank/DDBJ whole genome shotgun (WGS) entry which is preliminary data.</text>
</comment>
<dbReference type="GO" id="GO:0005886">
    <property type="term" value="C:plasma membrane"/>
    <property type="evidence" value="ECO:0007669"/>
    <property type="project" value="UniProtKB-SubCell"/>
</dbReference>
<organism evidence="7 8">
    <name type="scientific">Sunxiuqinia dokdonensis</name>
    <dbReference type="NCBI Taxonomy" id="1409788"/>
    <lineage>
        <taxon>Bacteria</taxon>
        <taxon>Pseudomonadati</taxon>
        <taxon>Bacteroidota</taxon>
        <taxon>Bacteroidia</taxon>
        <taxon>Marinilabiliales</taxon>
        <taxon>Prolixibacteraceae</taxon>
        <taxon>Sunxiuqinia</taxon>
    </lineage>
</organism>
<keyword evidence="2" id="KW-1003">Cell membrane</keyword>
<dbReference type="RefSeq" id="WP_157624342.1">
    <property type="nucleotide sequence ID" value="NZ_LGIA01000014.1"/>
</dbReference>
<dbReference type="PANTHER" id="PTHR30250">
    <property type="entry name" value="PST FAMILY PREDICTED COLANIC ACID TRANSPORTER"/>
    <property type="match status" value="1"/>
</dbReference>
<comment type="subcellular location">
    <subcellularLocation>
        <location evidence="1">Cell membrane</location>
        <topology evidence="1">Multi-pass membrane protein</topology>
    </subcellularLocation>
</comment>
<feature type="transmembrane region" description="Helical" evidence="6">
    <location>
        <begin position="282"/>
        <end position="302"/>
    </location>
</feature>
<evidence type="ECO:0000256" key="1">
    <source>
        <dbReference type="ARBA" id="ARBA00004651"/>
    </source>
</evidence>
<feature type="transmembrane region" description="Helical" evidence="6">
    <location>
        <begin position="154"/>
        <end position="177"/>
    </location>
</feature>
<dbReference type="OrthoDB" id="512217at2"/>
<evidence type="ECO:0000256" key="2">
    <source>
        <dbReference type="ARBA" id="ARBA00022475"/>
    </source>
</evidence>
<feature type="transmembrane region" description="Helical" evidence="6">
    <location>
        <begin position="198"/>
        <end position="223"/>
    </location>
</feature>
<protein>
    <recommendedName>
        <fullName evidence="9">Polysaccharide biosynthesis protein</fullName>
    </recommendedName>
</protein>
<feature type="transmembrane region" description="Helical" evidence="6">
    <location>
        <begin position="54"/>
        <end position="74"/>
    </location>
</feature>
<feature type="transmembrane region" description="Helical" evidence="6">
    <location>
        <begin position="12"/>
        <end position="33"/>
    </location>
</feature>
<dbReference type="PANTHER" id="PTHR30250:SF11">
    <property type="entry name" value="O-ANTIGEN TRANSPORTER-RELATED"/>
    <property type="match status" value="1"/>
</dbReference>
<evidence type="ECO:0000256" key="6">
    <source>
        <dbReference type="SAM" id="Phobius"/>
    </source>
</evidence>
<feature type="transmembrane region" description="Helical" evidence="6">
    <location>
        <begin position="345"/>
        <end position="365"/>
    </location>
</feature>
<evidence type="ECO:0000256" key="3">
    <source>
        <dbReference type="ARBA" id="ARBA00022692"/>
    </source>
</evidence>
<feature type="transmembrane region" description="Helical" evidence="6">
    <location>
        <begin position="314"/>
        <end position="333"/>
    </location>
</feature>
<feature type="transmembrane region" description="Helical" evidence="6">
    <location>
        <begin position="94"/>
        <end position="117"/>
    </location>
</feature>
<sequence>MDYLTQEKYGIWLTLTSILGWFSFFDIGLGNGLRNKLAEALATDNLKMGRKYVSTTYALLIGIFSAVLALFHISNFFLNWDTILNTKTIAQSELYILTSIVFTFFILRFIFQLVSIVYMADQKPSITKLITASGNLLAFILVLLLTRFTVSGSLVLVGSIISVIPVLLLIVVSVISFNGRYKALRPTVKEVDLKLSRGLMNLGAKFFFLQITAIIVFSTSNIFITQFYGPEEVVVFNIAFKYFQLPVMVFSIVMSPIWSAVTDAYTKSDFPWLKKTLKNLNWLSLLFAGGIILMIFLSNWAYEIWVGSRVKVPLGLSISLGIYAIMQIGVAPYSSFINGIGKLKLTVSLTFVGVAIYLILIYVFGNLFNNSTGIVMAIIGSHTIGAIFQPTQTYKILNRTAKGIWNR</sequence>
<evidence type="ECO:0008006" key="9">
    <source>
        <dbReference type="Google" id="ProtNLM"/>
    </source>
</evidence>
<keyword evidence="5 6" id="KW-0472">Membrane</keyword>
<gene>
    <name evidence="7" type="ORF">NC99_03200</name>
</gene>
<dbReference type="AlphaFoldDB" id="A0A0L8VEL7"/>